<accession>X0VN35</accession>
<gene>
    <name evidence="1" type="ORF">S01H1_52901</name>
</gene>
<reference evidence="1" key="1">
    <citation type="journal article" date="2014" name="Front. Microbiol.">
        <title>High frequency of phylogenetically diverse reductive dehalogenase-homologous genes in deep subseafloor sedimentary metagenomes.</title>
        <authorList>
            <person name="Kawai M."/>
            <person name="Futagami T."/>
            <person name="Toyoda A."/>
            <person name="Takaki Y."/>
            <person name="Nishi S."/>
            <person name="Hori S."/>
            <person name="Arai W."/>
            <person name="Tsubouchi T."/>
            <person name="Morono Y."/>
            <person name="Uchiyama I."/>
            <person name="Ito T."/>
            <person name="Fujiyama A."/>
            <person name="Inagaki F."/>
            <person name="Takami H."/>
        </authorList>
    </citation>
    <scope>NUCLEOTIDE SEQUENCE</scope>
    <source>
        <strain evidence="1">Expedition CK06-06</strain>
    </source>
</reference>
<sequence length="135" mass="15358">MPVCSFHIKQLDREDASGLCPRLPPQTVVYRRNTTWREKRPRLLPSLAQRVIQIIVQPHIVTRDLYLILQFGPETAALAVNSQLNVSVSAPQVVERHTVLGKIYSALQMLNKIWKFAIANRDILAVNLPRQLALT</sequence>
<name>X0VN35_9ZZZZ</name>
<protein>
    <submittedName>
        <fullName evidence="1">Uncharacterized protein</fullName>
    </submittedName>
</protein>
<comment type="caution">
    <text evidence="1">The sequence shown here is derived from an EMBL/GenBank/DDBJ whole genome shotgun (WGS) entry which is preliminary data.</text>
</comment>
<dbReference type="EMBL" id="BARS01034220">
    <property type="protein sequence ID" value="GAG19804.1"/>
    <property type="molecule type" value="Genomic_DNA"/>
</dbReference>
<dbReference type="AlphaFoldDB" id="X0VN35"/>
<organism evidence="1">
    <name type="scientific">marine sediment metagenome</name>
    <dbReference type="NCBI Taxonomy" id="412755"/>
    <lineage>
        <taxon>unclassified sequences</taxon>
        <taxon>metagenomes</taxon>
        <taxon>ecological metagenomes</taxon>
    </lineage>
</organism>
<proteinExistence type="predicted"/>
<evidence type="ECO:0000313" key="1">
    <source>
        <dbReference type="EMBL" id="GAG19804.1"/>
    </source>
</evidence>